<gene>
    <name evidence="2" type="ORF">N656DRAFT_717839</name>
</gene>
<keyword evidence="1" id="KW-0732">Signal</keyword>
<dbReference type="GeneID" id="89936354"/>
<evidence type="ECO:0000313" key="3">
    <source>
        <dbReference type="Proteomes" id="UP001302812"/>
    </source>
</evidence>
<comment type="caution">
    <text evidence="2">The sequence shown here is derived from an EMBL/GenBank/DDBJ whole genome shotgun (WGS) entry which is preliminary data.</text>
</comment>
<dbReference type="Proteomes" id="UP001302812">
    <property type="component" value="Unassembled WGS sequence"/>
</dbReference>
<feature type="signal peptide" evidence="1">
    <location>
        <begin position="1"/>
        <end position="16"/>
    </location>
</feature>
<organism evidence="2 3">
    <name type="scientific">Canariomyces notabilis</name>
    <dbReference type="NCBI Taxonomy" id="2074819"/>
    <lineage>
        <taxon>Eukaryota</taxon>
        <taxon>Fungi</taxon>
        <taxon>Dikarya</taxon>
        <taxon>Ascomycota</taxon>
        <taxon>Pezizomycotina</taxon>
        <taxon>Sordariomycetes</taxon>
        <taxon>Sordariomycetidae</taxon>
        <taxon>Sordariales</taxon>
        <taxon>Chaetomiaceae</taxon>
        <taxon>Canariomyces</taxon>
    </lineage>
</organism>
<reference evidence="2" key="1">
    <citation type="journal article" date="2023" name="Mol. Phylogenet. Evol.">
        <title>Genome-scale phylogeny and comparative genomics of the fungal order Sordariales.</title>
        <authorList>
            <person name="Hensen N."/>
            <person name="Bonometti L."/>
            <person name="Westerberg I."/>
            <person name="Brannstrom I.O."/>
            <person name="Guillou S."/>
            <person name="Cros-Aarteil S."/>
            <person name="Calhoun S."/>
            <person name="Haridas S."/>
            <person name="Kuo A."/>
            <person name="Mondo S."/>
            <person name="Pangilinan J."/>
            <person name="Riley R."/>
            <person name="LaButti K."/>
            <person name="Andreopoulos B."/>
            <person name="Lipzen A."/>
            <person name="Chen C."/>
            <person name="Yan M."/>
            <person name="Daum C."/>
            <person name="Ng V."/>
            <person name="Clum A."/>
            <person name="Steindorff A."/>
            <person name="Ohm R.A."/>
            <person name="Martin F."/>
            <person name="Silar P."/>
            <person name="Natvig D.O."/>
            <person name="Lalanne C."/>
            <person name="Gautier V."/>
            <person name="Ament-Velasquez S.L."/>
            <person name="Kruys A."/>
            <person name="Hutchinson M.I."/>
            <person name="Powell A.J."/>
            <person name="Barry K."/>
            <person name="Miller A.N."/>
            <person name="Grigoriev I.V."/>
            <person name="Debuchy R."/>
            <person name="Gladieux P."/>
            <person name="Hiltunen Thoren M."/>
            <person name="Johannesson H."/>
        </authorList>
    </citation>
    <scope>NUCLEOTIDE SEQUENCE</scope>
    <source>
        <strain evidence="2">CBS 508.74</strain>
    </source>
</reference>
<protein>
    <submittedName>
        <fullName evidence="2">Uncharacterized protein</fullName>
    </submittedName>
</protein>
<proteinExistence type="predicted"/>
<feature type="chain" id="PRO_5042810118" evidence="1">
    <location>
        <begin position="17"/>
        <end position="215"/>
    </location>
</feature>
<dbReference type="AlphaFoldDB" id="A0AAN6QI04"/>
<evidence type="ECO:0000313" key="2">
    <source>
        <dbReference type="EMBL" id="KAK4108590.1"/>
    </source>
</evidence>
<sequence>MKPIALLSLVLGGVVALEASGVDGGAQGLSRRTGRPIKFSGRDVPHAMNKLADAPSGFTISTVEPTEFRSKAALNKVPVEFIEPSLRRRRESFKVLQKLRRQVLVSDFFECTNPSRRPATADCDVIINQLLSESQEFIVDANACLVFSFRTCQGFFCSLCQTLSTTSDFIGSQLDTVDALCVENGQAGTIVGEDPPQWDAGFTFAGAPLPTFDVC</sequence>
<dbReference type="RefSeq" id="XP_064666160.1">
    <property type="nucleotide sequence ID" value="XM_064812229.1"/>
</dbReference>
<dbReference type="EMBL" id="MU853362">
    <property type="protein sequence ID" value="KAK4108590.1"/>
    <property type="molecule type" value="Genomic_DNA"/>
</dbReference>
<reference evidence="2" key="2">
    <citation type="submission" date="2023-05" db="EMBL/GenBank/DDBJ databases">
        <authorList>
            <consortium name="Lawrence Berkeley National Laboratory"/>
            <person name="Steindorff A."/>
            <person name="Hensen N."/>
            <person name="Bonometti L."/>
            <person name="Westerberg I."/>
            <person name="Brannstrom I.O."/>
            <person name="Guillou S."/>
            <person name="Cros-Aarteil S."/>
            <person name="Calhoun S."/>
            <person name="Haridas S."/>
            <person name="Kuo A."/>
            <person name="Mondo S."/>
            <person name="Pangilinan J."/>
            <person name="Riley R."/>
            <person name="Labutti K."/>
            <person name="Andreopoulos B."/>
            <person name="Lipzen A."/>
            <person name="Chen C."/>
            <person name="Yanf M."/>
            <person name="Daum C."/>
            <person name="Ng V."/>
            <person name="Clum A."/>
            <person name="Ohm R."/>
            <person name="Martin F."/>
            <person name="Silar P."/>
            <person name="Natvig D."/>
            <person name="Lalanne C."/>
            <person name="Gautier V."/>
            <person name="Ament-Velasquez S.L."/>
            <person name="Kruys A."/>
            <person name="Hutchinson M.I."/>
            <person name="Powell A.J."/>
            <person name="Barry K."/>
            <person name="Miller A.N."/>
            <person name="Grigoriev I.V."/>
            <person name="Debuchy R."/>
            <person name="Gladieux P."/>
            <person name="Thoren M.H."/>
            <person name="Johannesson H."/>
        </authorList>
    </citation>
    <scope>NUCLEOTIDE SEQUENCE</scope>
    <source>
        <strain evidence="2">CBS 508.74</strain>
    </source>
</reference>
<name>A0AAN6QI04_9PEZI</name>
<evidence type="ECO:0000256" key="1">
    <source>
        <dbReference type="SAM" id="SignalP"/>
    </source>
</evidence>
<keyword evidence="3" id="KW-1185">Reference proteome</keyword>
<accession>A0AAN6QI04</accession>